<reference evidence="2" key="1">
    <citation type="submission" date="2007-04" db="EMBL/GenBank/DDBJ databases">
        <authorList>
            <consortium name="The Broad Institute Genome Sequencing Platform"/>
            <person name="Birren B."/>
            <person name="Lander E."/>
            <person name="Galagan J."/>
            <person name="Nusbaum C."/>
            <person name="Devon K."/>
            <person name="Ma L.-J."/>
            <person name="Jaffe D."/>
            <person name="Butler J."/>
            <person name="Alvarez P."/>
            <person name="Gnerre S."/>
            <person name="Grabherr M."/>
            <person name="Kleber M."/>
            <person name="Mauceli E."/>
            <person name="Brockman W."/>
            <person name="MacCallum I.A."/>
            <person name="Young S."/>
            <person name="LaButti K."/>
            <person name="DeCaprio D."/>
            <person name="Crawford M."/>
            <person name="Koehrsen M."/>
            <person name="Engels R."/>
            <person name="Montgomery P."/>
            <person name="Pearson M."/>
            <person name="Howarth C."/>
            <person name="Larson L."/>
            <person name="White J."/>
            <person name="O'Leary S."/>
            <person name="Kodira C."/>
            <person name="Zeng Q."/>
            <person name="Yandava C."/>
            <person name="Alvarado L."/>
            <person name="Kistler C."/>
            <person name="Shim W.-B."/>
            <person name="Kang S."/>
            <person name="Woloshuk C."/>
        </authorList>
    </citation>
    <scope>NUCLEOTIDE SEQUENCE</scope>
    <source>
        <strain evidence="2">4287</strain>
    </source>
</reference>
<evidence type="ECO:0000256" key="1">
    <source>
        <dbReference type="SAM" id="MobiDB-lite"/>
    </source>
</evidence>
<dbReference type="EMBL" id="DS231709">
    <property type="protein sequence ID" value="KNB11077.1"/>
    <property type="molecule type" value="Genomic_DNA"/>
</dbReference>
<name>A0A0J9WQN2_FUSO4</name>
<dbReference type="AlphaFoldDB" id="A0A0J9WQN2"/>
<feature type="compositionally biased region" description="Basic residues" evidence="1">
    <location>
        <begin position="125"/>
        <end position="137"/>
    </location>
</feature>
<reference evidence="2" key="2">
    <citation type="journal article" date="2010" name="Nature">
        <title>Comparative genomics reveals mobile pathogenicity chromosomes in Fusarium.</title>
        <authorList>
            <person name="Ma L.J."/>
            <person name="van der Does H.C."/>
            <person name="Borkovich K.A."/>
            <person name="Coleman J.J."/>
            <person name="Daboussi M.J."/>
            <person name="Di Pietro A."/>
            <person name="Dufresne M."/>
            <person name="Freitag M."/>
            <person name="Grabherr M."/>
            <person name="Henrissat B."/>
            <person name="Houterman P.M."/>
            <person name="Kang S."/>
            <person name="Shim W.B."/>
            <person name="Woloshuk C."/>
            <person name="Xie X."/>
            <person name="Xu J.R."/>
            <person name="Antoniw J."/>
            <person name="Baker S.E."/>
            <person name="Bluhm B.H."/>
            <person name="Breakspear A."/>
            <person name="Brown D.W."/>
            <person name="Butchko R.A."/>
            <person name="Chapman S."/>
            <person name="Coulson R."/>
            <person name="Coutinho P.M."/>
            <person name="Danchin E.G."/>
            <person name="Diener A."/>
            <person name="Gale L.R."/>
            <person name="Gardiner D.M."/>
            <person name="Goff S."/>
            <person name="Hammond-Kosack K.E."/>
            <person name="Hilburn K."/>
            <person name="Hua-Van A."/>
            <person name="Jonkers W."/>
            <person name="Kazan K."/>
            <person name="Kodira C.D."/>
            <person name="Koehrsen M."/>
            <person name="Kumar L."/>
            <person name="Lee Y.H."/>
            <person name="Li L."/>
            <person name="Manners J.M."/>
            <person name="Miranda-Saavedra D."/>
            <person name="Mukherjee M."/>
            <person name="Park G."/>
            <person name="Park J."/>
            <person name="Park S.Y."/>
            <person name="Proctor R.H."/>
            <person name="Regev A."/>
            <person name="Ruiz-Roldan M.C."/>
            <person name="Sain D."/>
            <person name="Sakthikumar S."/>
            <person name="Sykes S."/>
            <person name="Schwartz D.C."/>
            <person name="Turgeon B.G."/>
            <person name="Wapinski I."/>
            <person name="Yoder O."/>
            <person name="Young S."/>
            <person name="Zeng Q."/>
            <person name="Zhou S."/>
            <person name="Galagan J."/>
            <person name="Cuomo C.A."/>
            <person name="Kistler H.C."/>
            <person name="Rep M."/>
        </authorList>
    </citation>
    <scope>NUCLEOTIDE SEQUENCE [LARGE SCALE GENOMIC DNA]</scope>
    <source>
        <strain evidence="2">4287</strain>
    </source>
</reference>
<accession>A0A0J9WQN2</accession>
<dbReference type="Proteomes" id="UP000009097">
    <property type="component" value="Unassembled WGS sequence"/>
</dbReference>
<dbReference type="VEuPathDB" id="FungiDB:FOXG_20461"/>
<evidence type="ECO:0000313" key="3">
    <source>
        <dbReference type="Proteomes" id="UP000009097"/>
    </source>
</evidence>
<sequence length="147" mass="16878">MPYTVNIHFPRVEHRTQLSSDTLIHLHLQPTPSQNATNPRLFLSNNLIHHKNPETKTNLIADAKDIEQYLTNMSASAATIQACYILVAMSRRTHEIKQHCLTSGCNKSVRTTFYCKSCQARARARSHKHQYSTRSKARNKENRIHAD</sequence>
<proteinExistence type="predicted"/>
<organism evidence="2 3">
    <name type="scientific">Fusarium oxysporum f. sp. lycopersici (strain 4287 / CBS 123668 / FGSC 9935 / NRRL 34936)</name>
    <name type="common">Fusarium vascular wilt of tomato</name>
    <dbReference type="NCBI Taxonomy" id="426428"/>
    <lineage>
        <taxon>Eukaryota</taxon>
        <taxon>Fungi</taxon>
        <taxon>Dikarya</taxon>
        <taxon>Ascomycota</taxon>
        <taxon>Pezizomycotina</taxon>
        <taxon>Sordariomycetes</taxon>
        <taxon>Hypocreomycetidae</taxon>
        <taxon>Hypocreales</taxon>
        <taxon>Nectriaceae</taxon>
        <taxon>Fusarium</taxon>
        <taxon>Fusarium oxysporum species complex</taxon>
    </lineage>
</organism>
<feature type="compositionally biased region" description="Basic and acidic residues" evidence="1">
    <location>
        <begin position="138"/>
        <end position="147"/>
    </location>
</feature>
<feature type="region of interest" description="Disordered" evidence="1">
    <location>
        <begin position="125"/>
        <end position="147"/>
    </location>
</feature>
<dbReference type="OrthoDB" id="5090409at2759"/>
<protein>
    <submittedName>
        <fullName evidence="2">Uncharacterized protein</fullName>
    </submittedName>
</protein>
<dbReference type="RefSeq" id="XP_018249122.1">
    <property type="nucleotide sequence ID" value="XM_018400742.1"/>
</dbReference>
<dbReference type="GeneID" id="28961167"/>
<evidence type="ECO:0000313" key="2">
    <source>
        <dbReference type="EMBL" id="KNB11077.1"/>
    </source>
</evidence>
<gene>
    <name evidence="2" type="ORF">FOXG_20461</name>
</gene>
<dbReference type="KEGG" id="fox:FOXG_20461"/>